<gene>
    <name evidence="3" type="primary">LOC101511982</name>
</gene>
<protein>
    <submittedName>
        <fullName evidence="3">Uncharacterized protein LOC101511982</fullName>
    </submittedName>
</protein>
<sequence length="507" mass="57284">MNQNPSKQLQPYYQPMLRESINRFIAEHRKGTTDFSDFSSIFSRTLHRTPDPPIPLVWFYSALEFHNNRLGMGREASRTSIASVKGLFQLLVSCSDGCVSMKRIGVLAPLVFELYRLMVYEKEMKSDTEGLVDGVVSYCSILCMKERVLGDDGKIVFLEEDFVDLIPVWMVVCDCYYGRGLFEVGDFLKGFFPFVSDGVRKGIEMGCCEVGFLAGVVMFEAFLLKMCLIFDVGITKEEKEKKLHDSAAQITTGFQNFYFLDTLFRILLEPVLPVISLLGSENEVLLKEVLYNSVMMMDYSFINPQTGVSLYANSLKDFAINWLFVSELAIQSARVNGDQGKATSYVNAFCRSCIPNQLINWVISQSGIDRKINRPNVSTPIALIKWLLVVEEDGLAIFGCQTAKHRAKAFFFTSRTECRLPVIKHLFLNCIHEGSEVDVIGGGDVEMHDAVDTISLSGDDRTSTATTDGTRKRKEGIEDDKKAQLKYMRCQFHENSVRGNPCIFRQQ</sequence>
<evidence type="ECO:0000313" key="2">
    <source>
        <dbReference type="Proteomes" id="UP000087171"/>
    </source>
</evidence>
<reference evidence="3" key="2">
    <citation type="submission" date="2025-08" db="UniProtKB">
        <authorList>
            <consortium name="RefSeq"/>
        </authorList>
    </citation>
    <scope>IDENTIFICATION</scope>
    <source>
        <tissue evidence="3">Etiolated seedlings</tissue>
    </source>
</reference>
<keyword evidence="2" id="KW-1185">Reference proteome</keyword>
<dbReference type="PANTHER" id="PTHR35505:SF1">
    <property type="entry name" value="SNF2 DOMAIN PROTEIN"/>
    <property type="match status" value="1"/>
</dbReference>
<dbReference type="RefSeq" id="XP_004498914.1">
    <property type="nucleotide sequence ID" value="XM_004498857.3"/>
</dbReference>
<reference evidence="2" key="1">
    <citation type="journal article" date="2013" name="Nat. Biotechnol.">
        <title>Draft genome sequence of chickpea (Cicer arietinum) provides a resource for trait improvement.</title>
        <authorList>
            <person name="Varshney R.K."/>
            <person name="Song C."/>
            <person name="Saxena R.K."/>
            <person name="Azam S."/>
            <person name="Yu S."/>
            <person name="Sharpe A.G."/>
            <person name="Cannon S."/>
            <person name="Baek J."/>
            <person name="Rosen B.D."/>
            <person name="Tar'an B."/>
            <person name="Millan T."/>
            <person name="Zhang X."/>
            <person name="Ramsay L.D."/>
            <person name="Iwata A."/>
            <person name="Wang Y."/>
            <person name="Nelson W."/>
            <person name="Farmer A.D."/>
            <person name="Gaur P.M."/>
            <person name="Soderlund C."/>
            <person name="Penmetsa R.V."/>
            <person name="Xu C."/>
            <person name="Bharti A.K."/>
            <person name="He W."/>
            <person name="Winter P."/>
            <person name="Zhao S."/>
            <person name="Hane J.K."/>
            <person name="Carrasquilla-Garcia N."/>
            <person name="Condie J.A."/>
            <person name="Upadhyaya H.D."/>
            <person name="Luo M.C."/>
            <person name="Thudi M."/>
            <person name="Gowda C.L."/>
            <person name="Singh N.P."/>
            <person name="Lichtenzveig J."/>
            <person name="Gali K.K."/>
            <person name="Rubio J."/>
            <person name="Nadarajan N."/>
            <person name="Dolezel J."/>
            <person name="Bansal K.C."/>
            <person name="Xu X."/>
            <person name="Edwards D."/>
            <person name="Zhang G."/>
            <person name="Kahl G."/>
            <person name="Gil J."/>
            <person name="Singh K.B."/>
            <person name="Datta S.K."/>
            <person name="Jackson S.A."/>
            <person name="Wang J."/>
            <person name="Cook D.R."/>
        </authorList>
    </citation>
    <scope>NUCLEOTIDE SEQUENCE [LARGE SCALE GENOMIC DNA]</scope>
    <source>
        <strain evidence="2">cv. CDC Frontier</strain>
    </source>
</reference>
<evidence type="ECO:0000313" key="3">
    <source>
        <dbReference type="RefSeq" id="XP_004498914.1"/>
    </source>
</evidence>
<accession>A0A1S2Y3X1</accession>
<dbReference type="OrthoDB" id="1660458at2759"/>
<dbReference type="GeneID" id="101511982"/>
<organism evidence="2 3">
    <name type="scientific">Cicer arietinum</name>
    <name type="common">Chickpea</name>
    <name type="synonym">Garbanzo</name>
    <dbReference type="NCBI Taxonomy" id="3827"/>
    <lineage>
        <taxon>Eukaryota</taxon>
        <taxon>Viridiplantae</taxon>
        <taxon>Streptophyta</taxon>
        <taxon>Embryophyta</taxon>
        <taxon>Tracheophyta</taxon>
        <taxon>Spermatophyta</taxon>
        <taxon>Magnoliopsida</taxon>
        <taxon>eudicotyledons</taxon>
        <taxon>Gunneridae</taxon>
        <taxon>Pentapetalae</taxon>
        <taxon>rosids</taxon>
        <taxon>fabids</taxon>
        <taxon>Fabales</taxon>
        <taxon>Fabaceae</taxon>
        <taxon>Papilionoideae</taxon>
        <taxon>50 kb inversion clade</taxon>
        <taxon>NPAAA clade</taxon>
        <taxon>Hologalegina</taxon>
        <taxon>IRL clade</taxon>
        <taxon>Cicereae</taxon>
        <taxon>Cicer</taxon>
    </lineage>
</organism>
<name>A0A1S2Y3X1_CICAR</name>
<dbReference type="eggNOG" id="ENOG502QQVM">
    <property type="taxonomic scope" value="Eukaryota"/>
</dbReference>
<proteinExistence type="predicted"/>
<dbReference type="AlphaFoldDB" id="A0A1S2Y3X1"/>
<evidence type="ECO:0000256" key="1">
    <source>
        <dbReference type="SAM" id="MobiDB-lite"/>
    </source>
</evidence>
<dbReference type="PaxDb" id="3827-XP_004498914.1"/>
<dbReference type="KEGG" id="cam:101511982"/>
<feature type="region of interest" description="Disordered" evidence="1">
    <location>
        <begin position="457"/>
        <end position="478"/>
    </location>
</feature>
<dbReference type="Proteomes" id="UP000087171">
    <property type="component" value="Chromosome Ca4"/>
</dbReference>
<dbReference type="STRING" id="3827.A0A1S2Y3X1"/>
<dbReference type="PANTHER" id="PTHR35505">
    <property type="entry name" value="OS01G0600300 PROTEIN"/>
    <property type="match status" value="1"/>
</dbReference>